<proteinExistence type="predicted"/>
<protein>
    <submittedName>
        <fullName evidence="3">Long-chain-fatty-acid--CoA ligase</fullName>
        <ecNumber evidence="3">6.2.1.3</ecNumber>
    </submittedName>
</protein>
<feature type="domain" description="AMP-binding enzyme C-terminal" evidence="2">
    <location>
        <begin position="423"/>
        <end position="495"/>
    </location>
</feature>
<evidence type="ECO:0000313" key="4">
    <source>
        <dbReference type="Proteomes" id="UP000268844"/>
    </source>
</evidence>
<evidence type="ECO:0000259" key="2">
    <source>
        <dbReference type="Pfam" id="PF13193"/>
    </source>
</evidence>
<dbReference type="Pfam" id="PF13193">
    <property type="entry name" value="AMP-binding_C"/>
    <property type="match status" value="1"/>
</dbReference>
<dbReference type="GO" id="GO:0004467">
    <property type="term" value="F:long-chain fatty acid-CoA ligase activity"/>
    <property type="evidence" value="ECO:0007669"/>
    <property type="project" value="UniProtKB-EC"/>
</dbReference>
<dbReference type="Pfam" id="PF00501">
    <property type="entry name" value="AMP-binding"/>
    <property type="match status" value="1"/>
</dbReference>
<dbReference type="InterPro" id="IPR050237">
    <property type="entry name" value="ATP-dep_AMP-bd_enzyme"/>
</dbReference>
<keyword evidence="3" id="KW-0436">Ligase</keyword>
<accession>A0A447IEP3</accession>
<keyword evidence="4" id="KW-1185">Reference proteome</keyword>
<evidence type="ECO:0000313" key="3">
    <source>
        <dbReference type="EMBL" id="VDS05929.1"/>
    </source>
</evidence>
<dbReference type="RefSeq" id="WP_126151455.1">
    <property type="nucleotide sequence ID" value="NZ_JBHTMH010000001.1"/>
</dbReference>
<dbReference type="PROSITE" id="PS00455">
    <property type="entry name" value="AMP_BINDING"/>
    <property type="match status" value="1"/>
</dbReference>
<dbReference type="AlphaFoldDB" id="A0A447IEP3"/>
<dbReference type="Gene3D" id="3.30.300.30">
    <property type="match status" value="1"/>
</dbReference>
<dbReference type="InterPro" id="IPR025110">
    <property type="entry name" value="AMP-bd_C"/>
</dbReference>
<dbReference type="InterPro" id="IPR020845">
    <property type="entry name" value="AMP-binding_CS"/>
</dbReference>
<dbReference type="InterPro" id="IPR042099">
    <property type="entry name" value="ANL_N_sf"/>
</dbReference>
<dbReference type="EMBL" id="UZWD01000038">
    <property type="protein sequence ID" value="VDS05929.1"/>
    <property type="molecule type" value="Genomic_DNA"/>
</dbReference>
<dbReference type="Gene3D" id="3.40.50.12780">
    <property type="entry name" value="N-terminal domain of ligase-like"/>
    <property type="match status" value="1"/>
</dbReference>
<dbReference type="InterPro" id="IPR000873">
    <property type="entry name" value="AMP-dep_synth/lig_dom"/>
</dbReference>
<reference evidence="3 4" key="1">
    <citation type="submission" date="2018-12" db="EMBL/GenBank/DDBJ databases">
        <authorList>
            <person name="Criscuolo A."/>
        </authorList>
    </citation>
    <scope>NUCLEOTIDE SEQUENCE [LARGE SCALE GENOMIC DNA]</scope>
    <source>
        <strain evidence="3">ACIP1116281</strain>
    </source>
</reference>
<gene>
    <name evidence="3" type="primary">lcfB_3</name>
    <name evidence="3" type="ORF">DEVEQU_03076</name>
</gene>
<dbReference type="OrthoDB" id="9803968at2"/>
<organism evidence="3 4">
    <name type="scientific">Devosia equisanguinis</name>
    <dbReference type="NCBI Taxonomy" id="2490941"/>
    <lineage>
        <taxon>Bacteria</taxon>
        <taxon>Pseudomonadati</taxon>
        <taxon>Pseudomonadota</taxon>
        <taxon>Alphaproteobacteria</taxon>
        <taxon>Hyphomicrobiales</taxon>
        <taxon>Devosiaceae</taxon>
        <taxon>Devosia</taxon>
    </lineage>
</organism>
<name>A0A447IEP3_9HYPH</name>
<dbReference type="InterPro" id="IPR045851">
    <property type="entry name" value="AMP-bd_C_sf"/>
</dbReference>
<dbReference type="PANTHER" id="PTHR43767">
    <property type="entry name" value="LONG-CHAIN-FATTY-ACID--COA LIGASE"/>
    <property type="match status" value="1"/>
</dbReference>
<dbReference type="EC" id="6.2.1.3" evidence="3"/>
<dbReference type="Proteomes" id="UP000268844">
    <property type="component" value="Unassembled WGS sequence"/>
</dbReference>
<sequence length="506" mass="54580">MRIESFLTDATRRYAGKTALVSQGERLDYATLNRYSDRLAAHWQSKGLKRGDRVVLLLDNSWQAAVALFACFKAGAIAVPITPLTKGERLATILGDCTPTILVTQARLAGLVETVGPVPLGTLVVDKPSAKLPAADLLESVVQQDASPLPNTGIDSDLAMLLYTSGSSGEPKAVMISHGNADAASASVLAYLDARDDDVILNTLPMSHGYGLYQLIMSVRSGATLVLERSFAFPQSIFATIAAEGVTALPLVPSTVATILAQDNLAPGAFPTLRYITSAAANLPVPHIERLKALMPDIRIYVMYGQTECKRATYLPPERLLDKIGSVGIAIPNTEVFLVDPDGQRLPLGAEGELVVRGPHVMQGYWQAPDKTAKALRSGDHPWDKLLFTGDIFRTDSDGFLYFIGRKDEIIKSRGEKVAPAAVEAVLLAFPGISEALVFGVPDEVHGEAILAMVVCAQELDEREIVKYCASRLEDYMIPKTILFRNDLPRTPSGKASRRLAAAMLE</sequence>
<dbReference type="SUPFAM" id="SSF56801">
    <property type="entry name" value="Acetyl-CoA synthetase-like"/>
    <property type="match status" value="1"/>
</dbReference>
<evidence type="ECO:0000259" key="1">
    <source>
        <dbReference type="Pfam" id="PF00501"/>
    </source>
</evidence>
<feature type="domain" description="AMP-dependent synthetase/ligase" evidence="1">
    <location>
        <begin position="9"/>
        <end position="366"/>
    </location>
</feature>
<dbReference type="PANTHER" id="PTHR43767:SF10">
    <property type="entry name" value="SURFACTIN SYNTHASE SUBUNIT 1"/>
    <property type="match status" value="1"/>
</dbReference>